<evidence type="ECO:0000313" key="2">
    <source>
        <dbReference type="EMBL" id="SNR98723.1"/>
    </source>
</evidence>
<dbReference type="InterPro" id="IPR050570">
    <property type="entry name" value="Cell_wall_metabolism_enzyme"/>
</dbReference>
<dbReference type="Gene3D" id="2.70.70.10">
    <property type="entry name" value="Glucose Permease (Domain IIA)"/>
    <property type="match status" value="1"/>
</dbReference>
<evidence type="ECO:0000313" key="3">
    <source>
        <dbReference type="Proteomes" id="UP000198379"/>
    </source>
</evidence>
<dbReference type="InterPro" id="IPR011055">
    <property type="entry name" value="Dup_hybrid_motif"/>
</dbReference>
<accession>A0A239AUS7</accession>
<dbReference type="AlphaFoldDB" id="A0A239AUS7"/>
<evidence type="ECO:0000259" key="1">
    <source>
        <dbReference type="Pfam" id="PF01551"/>
    </source>
</evidence>
<keyword evidence="3" id="KW-1185">Reference proteome</keyword>
<dbReference type="EMBL" id="FZNY01000005">
    <property type="protein sequence ID" value="SNR98723.1"/>
    <property type="molecule type" value="Genomic_DNA"/>
</dbReference>
<organism evidence="2 3">
    <name type="scientific">Dokdonia pacifica</name>
    <dbReference type="NCBI Taxonomy" id="1627892"/>
    <lineage>
        <taxon>Bacteria</taxon>
        <taxon>Pseudomonadati</taxon>
        <taxon>Bacteroidota</taxon>
        <taxon>Flavobacteriia</taxon>
        <taxon>Flavobacteriales</taxon>
        <taxon>Flavobacteriaceae</taxon>
        <taxon>Dokdonia</taxon>
    </lineage>
</organism>
<proteinExistence type="predicted"/>
<dbReference type="PANTHER" id="PTHR21666">
    <property type="entry name" value="PEPTIDASE-RELATED"/>
    <property type="match status" value="1"/>
</dbReference>
<dbReference type="CDD" id="cd12797">
    <property type="entry name" value="M23_peptidase"/>
    <property type="match status" value="1"/>
</dbReference>
<gene>
    <name evidence="2" type="ORF">SAMN06265376_105116</name>
</gene>
<keyword evidence="2" id="KW-0378">Hydrolase</keyword>
<protein>
    <submittedName>
        <fullName evidence="2">Murein DD-endopeptidase MepM and murein hydrolase activator NlpD, contain LysM domain</fullName>
    </submittedName>
</protein>
<name>A0A239AUS7_9FLAO</name>
<feature type="domain" description="M23ase beta-sheet core" evidence="1">
    <location>
        <begin position="142"/>
        <end position="239"/>
    </location>
</feature>
<dbReference type="InterPro" id="IPR016047">
    <property type="entry name" value="M23ase_b-sheet_dom"/>
</dbReference>
<dbReference type="Pfam" id="PF01551">
    <property type="entry name" value="Peptidase_M23"/>
    <property type="match status" value="1"/>
</dbReference>
<reference evidence="2 3" key="1">
    <citation type="submission" date="2017-06" db="EMBL/GenBank/DDBJ databases">
        <authorList>
            <person name="Kim H.J."/>
            <person name="Triplett B.A."/>
        </authorList>
    </citation>
    <scope>NUCLEOTIDE SEQUENCE [LARGE SCALE GENOMIC DNA]</scope>
    <source>
        <strain evidence="2 3">DSM 25597</strain>
    </source>
</reference>
<dbReference type="SUPFAM" id="SSF51261">
    <property type="entry name" value="Duplicated hybrid motif"/>
    <property type="match status" value="1"/>
</dbReference>
<dbReference type="RefSeq" id="WP_179218186.1">
    <property type="nucleotide sequence ID" value="NZ_BMEP01000006.1"/>
</dbReference>
<sequence length="265" mass="30347">MRFVIILCLFPLYCFGQIQLDFTKEYKEDSLYLGIKNNSIIPIWYKELKRDTIDYSTHRYKLAVMQPKDSLFPIAIIPINAIKDTSDIAIKDFINYRLVKANPDAVHDDSFLYELPYAKGAQYEVIQTFGNSFSHNKPTSRYAVDFKMPIGTPLFAIRGGIVMGVVEKYKEHGGEDFIDKGNNILILHDDGTYAQYSHLDYNGADVEIGDVVEQGDYIGKSGHTGYSTRPHLHLVIKNGDGISLPFYFKVRPKKKLKNGKKYIRR</sequence>
<dbReference type="PANTHER" id="PTHR21666:SF270">
    <property type="entry name" value="MUREIN HYDROLASE ACTIVATOR ENVC"/>
    <property type="match status" value="1"/>
</dbReference>
<dbReference type="Proteomes" id="UP000198379">
    <property type="component" value="Unassembled WGS sequence"/>
</dbReference>
<dbReference type="GO" id="GO:0004222">
    <property type="term" value="F:metalloendopeptidase activity"/>
    <property type="evidence" value="ECO:0007669"/>
    <property type="project" value="TreeGrafter"/>
</dbReference>